<dbReference type="AlphaFoldDB" id="A0A6P2D6W5"/>
<dbReference type="KEGG" id="gms:SOIL9_15090"/>
<protein>
    <recommendedName>
        <fullName evidence="3">DUF4105 domain-containing protein</fullName>
    </recommendedName>
</protein>
<keyword evidence="2" id="KW-1185">Reference proteome</keyword>
<name>A0A6P2D6W5_9BACT</name>
<organism evidence="1 2">
    <name type="scientific">Gemmata massiliana</name>
    <dbReference type="NCBI Taxonomy" id="1210884"/>
    <lineage>
        <taxon>Bacteria</taxon>
        <taxon>Pseudomonadati</taxon>
        <taxon>Planctomycetota</taxon>
        <taxon>Planctomycetia</taxon>
        <taxon>Gemmatales</taxon>
        <taxon>Gemmataceae</taxon>
        <taxon>Gemmata</taxon>
    </lineage>
</organism>
<dbReference type="EMBL" id="LR593886">
    <property type="protein sequence ID" value="VTR96205.1"/>
    <property type="molecule type" value="Genomic_DNA"/>
</dbReference>
<reference evidence="1 2" key="1">
    <citation type="submission" date="2019-05" db="EMBL/GenBank/DDBJ databases">
        <authorList>
            <consortium name="Science for Life Laboratories"/>
        </authorList>
    </citation>
    <scope>NUCLEOTIDE SEQUENCE [LARGE SCALE GENOMIC DNA]</scope>
    <source>
        <strain evidence="1">Soil9</strain>
    </source>
</reference>
<evidence type="ECO:0008006" key="3">
    <source>
        <dbReference type="Google" id="ProtNLM"/>
    </source>
</evidence>
<gene>
    <name evidence="1" type="ORF">SOIL9_15090</name>
</gene>
<evidence type="ECO:0000313" key="2">
    <source>
        <dbReference type="Proteomes" id="UP000464178"/>
    </source>
</evidence>
<accession>A0A6P2D6W5</accession>
<proteinExistence type="predicted"/>
<dbReference type="RefSeq" id="WP_162670522.1">
    <property type="nucleotide sequence ID" value="NZ_LR593886.1"/>
</dbReference>
<dbReference type="Proteomes" id="UP000464178">
    <property type="component" value="Chromosome"/>
</dbReference>
<sequence length="232" mass="26084">MASYVFVWEQNMYLQKEVSGREWPGHSSMNIGDTFDAAFVNNPNSNVSQMDQFTAYTGGLTKNYVSYWPNTAAATFGVADVFGTRKQSRCKRSVVEDLQAEGYLPDWVIKLNTNTNQETRMMSEWASIRDKPKSTYGAFKKNCSTIVSRVMHAGGLYAKKWAVNCNWVWAPGDVRQLALKVGGQPMTWANFVPLLGATAAQITKKYYVRETAYNHVGAEPKHHHGKKIPGIR</sequence>
<evidence type="ECO:0000313" key="1">
    <source>
        <dbReference type="EMBL" id="VTR96205.1"/>
    </source>
</evidence>